<feature type="transmembrane region" description="Helical" evidence="9">
    <location>
        <begin position="395"/>
        <end position="415"/>
    </location>
</feature>
<dbReference type="RefSeq" id="WP_311760387.1">
    <property type="nucleotide sequence ID" value="NZ_JAVRQI010000012.1"/>
</dbReference>
<accession>A0ABU3EGC8</accession>
<dbReference type="Gene3D" id="3.30.2090.10">
    <property type="entry name" value="Multidrug efflux transporter AcrB TolC docking domain, DN and DC subdomains"/>
    <property type="match status" value="2"/>
</dbReference>
<comment type="caution">
    <text evidence="11">The sequence shown here is derived from an EMBL/GenBank/DDBJ whole genome shotgun (WGS) entry which is preliminary data.</text>
</comment>
<feature type="transmembrane region" description="Helical" evidence="9">
    <location>
        <begin position="476"/>
        <end position="496"/>
    </location>
</feature>
<keyword evidence="5 9" id="KW-0997">Cell inner membrane</keyword>
<evidence type="ECO:0000256" key="6">
    <source>
        <dbReference type="ARBA" id="ARBA00022692"/>
    </source>
</evidence>
<feature type="domain" description="SSD" evidence="10">
    <location>
        <begin position="372"/>
        <end position="497"/>
    </location>
</feature>
<evidence type="ECO:0000256" key="3">
    <source>
        <dbReference type="ARBA" id="ARBA00022448"/>
    </source>
</evidence>
<dbReference type="PANTHER" id="PTHR32063:SF76">
    <property type="entry name" value="EFFLUX PUMP MEMBRANE TRANSPORTER"/>
    <property type="match status" value="1"/>
</dbReference>
<evidence type="ECO:0000256" key="5">
    <source>
        <dbReference type="ARBA" id="ARBA00022519"/>
    </source>
</evidence>
<keyword evidence="4" id="KW-1003">Cell membrane</keyword>
<dbReference type="PROSITE" id="PS50156">
    <property type="entry name" value="SSD"/>
    <property type="match status" value="1"/>
</dbReference>
<dbReference type="Proteomes" id="UP001251085">
    <property type="component" value="Unassembled WGS sequence"/>
</dbReference>
<keyword evidence="12" id="KW-1185">Reference proteome</keyword>
<feature type="transmembrane region" description="Helical" evidence="9">
    <location>
        <begin position="343"/>
        <end position="361"/>
    </location>
</feature>
<dbReference type="InterPro" id="IPR000731">
    <property type="entry name" value="SSD"/>
</dbReference>
<feature type="transmembrane region" description="Helical" evidence="9">
    <location>
        <begin position="534"/>
        <end position="552"/>
    </location>
</feature>
<dbReference type="InterPro" id="IPR001036">
    <property type="entry name" value="Acrflvin-R"/>
</dbReference>
<feature type="transmembrane region" description="Helical" evidence="9">
    <location>
        <begin position="870"/>
        <end position="890"/>
    </location>
</feature>
<comment type="subcellular location">
    <subcellularLocation>
        <location evidence="1 9">Cell inner membrane</location>
        <topology evidence="1 9">Multi-pass membrane protein</topology>
    </subcellularLocation>
</comment>
<reference evidence="12" key="1">
    <citation type="submission" date="2023-07" db="EMBL/GenBank/DDBJ databases">
        <title>Characterization of two Paracoccaceae strains isolated from Phycosphere and proposal of Xinfangfangia lacusdiani sp. nov.</title>
        <authorList>
            <person name="Deng Y."/>
            <person name="Zhang Y.Q."/>
        </authorList>
    </citation>
    <scope>NUCLEOTIDE SEQUENCE [LARGE SCALE GENOMIC DNA]</scope>
    <source>
        <strain evidence="12">CPCC 101403</strain>
    </source>
</reference>
<feature type="transmembrane region" description="Helical" evidence="9">
    <location>
        <begin position="1001"/>
        <end position="1024"/>
    </location>
</feature>
<dbReference type="SUPFAM" id="SSF82693">
    <property type="entry name" value="Multidrug efflux transporter AcrB pore domain, PN1, PN2, PC1 and PC2 subdomains"/>
    <property type="match status" value="4"/>
</dbReference>
<feature type="transmembrane region" description="Helical" evidence="9">
    <location>
        <begin position="12"/>
        <end position="31"/>
    </location>
</feature>
<dbReference type="NCBIfam" id="NF000282">
    <property type="entry name" value="RND_permease_1"/>
    <property type="match status" value="1"/>
</dbReference>
<dbReference type="Gene3D" id="1.20.1640.10">
    <property type="entry name" value="Multidrug efflux transporter AcrB transmembrane domain"/>
    <property type="match status" value="2"/>
</dbReference>
<organism evidence="11 12">
    <name type="scientific">Paracoccus broussonetiae</name>
    <dbReference type="NCBI Taxonomy" id="3075834"/>
    <lineage>
        <taxon>Bacteria</taxon>
        <taxon>Pseudomonadati</taxon>
        <taxon>Pseudomonadota</taxon>
        <taxon>Alphaproteobacteria</taxon>
        <taxon>Rhodobacterales</taxon>
        <taxon>Paracoccaceae</taxon>
        <taxon>Paracoccus</taxon>
    </lineage>
</organism>
<dbReference type="InterPro" id="IPR004764">
    <property type="entry name" value="MdtF-like"/>
</dbReference>
<keyword evidence="8 9" id="KW-0472">Membrane</keyword>
<dbReference type="EMBL" id="JAVRQI010000012">
    <property type="protein sequence ID" value="MDT1063296.1"/>
    <property type="molecule type" value="Genomic_DNA"/>
</dbReference>
<dbReference type="InterPro" id="IPR027463">
    <property type="entry name" value="AcrB_DN_DC_subdom"/>
</dbReference>
<evidence type="ECO:0000256" key="8">
    <source>
        <dbReference type="ARBA" id="ARBA00023136"/>
    </source>
</evidence>
<dbReference type="SUPFAM" id="SSF82714">
    <property type="entry name" value="Multidrug efflux transporter AcrB TolC docking domain, DN and DC subdomains"/>
    <property type="match status" value="2"/>
</dbReference>
<dbReference type="Gene3D" id="3.30.70.1430">
    <property type="entry name" value="Multidrug efflux transporter AcrB pore domain"/>
    <property type="match status" value="2"/>
</dbReference>
<name>A0ABU3EGC8_9RHOB</name>
<evidence type="ECO:0000256" key="7">
    <source>
        <dbReference type="ARBA" id="ARBA00022989"/>
    </source>
</evidence>
<dbReference type="SUPFAM" id="SSF82866">
    <property type="entry name" value="Multidrug efflux transporter AcrB transmembrane domain"/>
    <property type="match status" value="2"/>
</dbReference>
<gene>
    <name evidence="11" type="ORF">RM190_15580</name>
</gene>
<dbReference type="Gene3D" id="3.30.70.1440">
    <property type="entry name" value="Multidrug efflux transporter AcrB pore domain"/>
    <property type="match status" value="1"/>
</dbReference>
<keyword evidence="6 9" id="KW-0812">Transmembrane</keyword>
<dbReference type="PRINTS" id="PR00702">
    <property type="entry name" value="ACRIFLAVINRP"/>
</dbReference>
<dbReference type="Gene3D" id="3.30.70.1320">
    <property type="entry name" value="Multidrug efflux transporter AcrB pore domain like"/>
    <property type="match status" value="1"/>
</dbReference>
<dbReference type="PANTHER" id="PTHR32063">
    <property type="match status" value="1"/>
</dbReference>
<feature type="transmembrane region" description="Helical" evidence="9">
    <location>
        <begin position="973"/>
        <end position="995"/>
    </location>
</feature>
<comment type="similarity">
    <text evidence="2 9">Belongs to the resistance-nodulation-cell division (RND) (TC 2.A.6) family.</text>
</comment>
<evidence type="ECO:0000313" key="11">
    <source>
        <dbReference type="EMBL" id="MDT1063296.1"/>
    </source>
</evidence>
<feature type="transmembrane region" description="Helical" evidence="9">
    <location>
        <begin position="436"/>
        <end position="456"/>
    </location>
</feature>
<proteinExistence type="inferred from homology"/>
<dbReference type="Pfam" id="PF00873">
    <property type="entry name" value="ACR_tran"/>
    <property type="match status" value="1"/>
</dbReference>
<protein>
    <recommendedName>
        <fullName evidence="9">Efflux pump membrane transporter</fullName>
    </recommendedName>
</protein>
<evidence type="ECO:0000256" key="1">
    <source>
        <dbReference type="ARBA" id="ARBA00004429"/>
    </source>
</evidence>
<keyword evidence="3 9" id="KW-0813">Transport</keyword>
<sequence length="1049" mass="112378">MGPQFFIRRPKFAFVISIVITLMGLLALYVMPVDQYPDISAPKVVVRANYPGASADTVRDAVASPIEDQVNGAEGMVYMSSKAASDGSYTLTVTFEIGVDAELAQVDVQNRVALAEPSLPDEVRRRGISVRKRNPDMLMVVNLLAPGGEYDRVFLSNYASLNIEGELGRLPGVGEASIIGALDYGMRAWLDPVKMANQGISVNEVIAAIREQNVQAAVGQLGAAPSPEATQFQYVLTTQGRLNSPEEFGDIVLRADESGSVLRLRDIARIELGAEVYKGYGEFNNGPGVLLAIYKLGDANSLAVADAVRAKMDELAKSFPEGVQYAIGHDTTLFIKASLKETVITLFFTIALVIAVTYLFLGSFRATLIPAIAVPVSIIGTMAVLYALGMTINTVTLFALILAIGVVVDDAIIVVENVERLMHHDGLDAKEATSKAMSEVAGPIFATSLVLAAVFGPATLLPGITGRMFAEFGTTLVVSVLISMINAMTLSPALAASIMKVGGRPNFVIRGFNAGFERVTNGYTAIVGWLARHALISLVLIAGLFVGLWFLFISTPTSFIPDEDKGFFIVDVQLPQAASLNRTELVMDQIIETLKKEPAIENVISVNGYSLLNTALQSNAGMIIAKLRPWDDRKDPAQSQAALQAKYQKLFSELPQAQTLVFGAPAIPGLGTVAGFSFVLEDTQGRGADEMESALSQLLPVANERPEITRAFTTFNAGAPQIKLEIDRLRAKTLGVPIDDIFLTLQTQLGGTYVNDFNLFGETYKVMVQADSHYRQGERDLDNLYVKNAKGELVPLGALVKPVPSRGADVLYRYNTYNSATITGIPNAAGGFSSADAMNAMEAVAQTATPPGYRFEWTDSSYEERKSGNAVPIALGLSLIFTFLFLAALYESFLTPFAIILSVPVALVGALVATRIGGIPLSLYGQIGLLLLIGLAAKTAILIVEFAKKLREEDGMDLHEATITAARLRFRPVMMTGVAFVAGVFPLVIATGAGAASRVSLGLAVFGGTIMSAIAGTLLVPIFFKLIQRVRESIHGPAKKPEAPPQNHH</sequence>
<feature type="transmembrane region" description="Helical" evidence="9">
    <location>
        <begin position="368"/>
        <end position="389"/>
    </location>
</feature>
<feature type="transmembrane region" description="Helical" evidence="9">
    <location>
        <begin position="897"/>
        <end position="917"/>
    </location>
</feature>
<keyword evidence="7 9" id="KW-1133">Transmembrane helix</keyword>
<evidence type="ECO:0000313" key="12">
    <source>
        <dbReference type="Proteomes" id="UP001251085"/>
    </source>
</evidence>
<evidence type="ECO:0000256" key="9">
    <source>
        <dbReference type="RuleBase" id="RU364070"/>
    </source>
</evidence>
<evidence type="ECO:0000256" key="4">
    <source>
        <dbReference type="ARBA" id="ARBA00022475"/>
    </source>
</evidence>
<dbReference type="NCBIfam" id="TIGR00915">
    <property type="entry name" value="2A0602"/>
    <property type="match status" value="1"/>
</dbReference>
<evidence type="ECO:0000259" key="10">
    <source>
        <dbReference type="PROSITE" id="PS50156"/>
    </source>
</evidence>
<feature type="transmembrane region" description="Helical" evidence="9">
    <location>
        <begin position="923"/>
        <end position="944"/>
    </location>
</feature>
<evidence type="ECO:0000256" key="2">
    <source>
        <dbReference type="ARBA" id="ARBA00010942"/>
    </source>
</evidence>